<dbReference type="CDD" id="cd22590">
    <property type="entry name" value="McIdas_CC"/>
    <property type="match status" value="1"/>
</dbReference>
<keyword evidence="7" id="KW-0010">Activator</keyword>
<evidence type="ECO:0000256" key="6">
    <source>
        <dbReference type="ARBA" id="ARBA00023054"/>
    </source>
</evidence>
<evidence type="ECO:0000313" key="15">
    <source>
        <dbReference type="Proteomes" id="UP000694545"/>
    </source>
</evidence>
<evidence type="ECO:0000256" key="13">
    <source>
        <dbReference type="SAM" id="Coils"/>
    </source>
</evidence>
<dbReference type="SUPFAM" id="SSF111469">
    <property type="entry name" value="Geminin coiled-coil domain"/>
    <property type="match status" value="1"/>
</dbReference>
<comment type="subcellular location">
    <subcellularLocation>
        <location evidence="1">Nucleus</location>
    </subcellularLocation>
</comment>
<proteinExistence type="inferred from homology"/>
<keyword evidence="5" id="KW-0805">Transcription regulation</keyword>
<keyword evidence="4" id="KW-0970">Cilium biogenesis/degradation</keyword>
<accession>A0A8D2IN36</accession>
<protein>
    <recommendedName>
        <fullName evidence="3">Multicilin</fullName>
    </recommendedName>
    <alternativeName>
        <fullName evidence="11">Multiciliate differentiation and DNA synthesis-associated cell cycle protein</fullName>
    </alternativeName>
    <alternativeName>
        <fullName evidence="12">Protein Idas</fullName>
    </alternativeName>
</protein>
<comment type="similarity">
    <text evidence="2">Belongs to the geminin family.</text>
</comment>
<evidence type="ECO:0000256" key="2">
    <source>
        <dbReference type="ARBA" id="ARBA00007979"/>
    </source>
</evidence>
<evidence type="ECO:0000256" key="10">
    <source>
        <dbReference type="ARBA" id="ARBA00023306"/>
    </source>
</evidence>
<evidence type="ECO:0000256" key="1">
    <source>
        <dbReference type="ARBA" id="ARBA00004123"/>
    </source>
</evidence>
<evidence type="ECO:0000256" key="5">
    <source>
        <dbReference type="ARBA" id="ARBA00023015"/>
    </source>
</evidence>
<keyword evidence="8" id="KW-0804">Transcription</keyword>
<evidence type="ECO:0000256" key="9">
    <source>
        <dbReference type="ARBA" id="ARBA00023242"/>
    </source>
</evidence>
<sequence>MALLNRGVQLAETQKFHNQDLAQFCSKSKGDKVLLVSLDPSSLMPPLLDSADFSFPVDDGRPFSPCLHQPTQADPVSQMTVENISSTEQYWKDLADHNQKALGDALVENNQLHVTLTQKQEEIASLKERNIQLKELASQAKQLASVLDKLMLPQCKDSTEFSLASGPSKRNLKQVSVAEQEDDVEMNEILREISEKCNAALQSIDDNRSPKRPRGESEAVHMYGAFHGLQTCSSHSSLDLSGSELEEGLSFRTSIKEHSNIRTLAFPQGNAFTVRTGSGGYKFRWVPN</sequence>
<evidence type="ECO:0000256" key="12">
    <source>
        <dbReference type="ARBA" id="ARBA00033197"/>
    </source>
</evidence>
<evidence type="ECO:0000256" key="8">
    <source>
        <dbReference type="ARBA" id="ARBA00023163"/>
    </source>
</evidence>
<evidence type="ECO:0000256" key="7">
    <source>
        <dbReference type="ARBA" id="ARBA00023159"/>
    </source>
</evidence>
<dbReference type="GO" id="GO:0030030">
    <property type="term" value="P:cell projection organization"/>
    <property type="evidence" value="ECO:0007669"/>
    <property type="project" value="UniProtKB-KW"/>
</dbReference>
<reference evidence="14" key="2">
    <citation type="submission" date="2025-09" db="UniProtKB">
        <authorList>
            <consortium name="Ensembl"/>
        </authorList>
    </citation>
    <scope>IDENTIFICATION</scope>
</reference>
<dbReference type="PANTHER" id="PTHR13372:SF3">
    <property type="entry name" value="MULTICILIN"/>
    <property type="match status" value="1"/>
</dbReference>
<dbReference type="Pfam" id="PF07412">
    <property type="entry name" value="Geminin"/>
    <property type="match status" value="1"/>
</dbReference>
<dbReference type="Ensembl" id="ENSVKKT00000002892.1">
    <property type="protein sequence ID" value="ENSVKKP00000002816.1"/>
    <property type="gene ID" value="ENSVKKG00000002211.1"/>
</dbReference>
<organism evidence="14 15">
    <name type="scientific">Varanus komodoensis</name>
    <name type="common">Komodo dragon</name>
    <dbReference type="NCBI Taxonomy" id="61221"/>
    <lineage>
        <taxon>Eukaryota</taxon>
        <taxon>Metazoa</taxon>
        <taxon>Chordata</taxon>
        <taxon>Craniata</taxon>
        <taxon>Vertebrata</taxon>
        <taxon>Euteleostomi</taxon>
        <taxon>Lepidosauria</taxon>
        <taxon>Squamata</taxon>
        <taxon>Bifurcata</taxon>
        <taxon>Unidentata</taxon>
        <taxon>Episquamata</taxon>
        <taxon>Toxicofera</taxon>
        <taxon>Anguimorpha</taxon>
        <taxon>Paleoanguimorpha</taxon>
        <taxon>Varanoidea</taxon>
        <taxon>Varanidae</taxon>
        <taxon>Varanus</taxon>
    </lineage>
</organism>
<evidence type="ECO:0000256" key="4">
    <source>
        <dbReference type="ARBA" id="ARBA00022794"/>
    </source>
</evidence>
<keyword evidence="10" id="KW-0131">Cell cycle</keyword>
<dbReference type="PANTHER" id="PTHR13372">
    <property type="entry name" value="GEMININ"/>
    <property type="match status" value="1"/>
</dbReference>
<dbReference type="GO" id="GO:0045786">
    <property type="term" value="P:negative regulation of cell cycle"/>
    <property type="evidence" value="ECO:0007669"/>
    <property type="project" value="TreeGrafter"/>
</dbReference>
<keyword evidence="9" id="KW-0539">Nucleus</keyword>
<dbReference type="GO" id="GO:0008156">
    <property type="term" value="P:negative regulation of DNA replication"/>
    <property type="evidence" value="ECO:0007669"/>
    <property type="project" value="TreeGrafter"/>
</dbReference>
<evidence type="ECO:0000256" key="3">
    <source>
        <dbReference type="ARBA" id="ARBA00018222"/>
    </source>
</evidence>
<dbReference type="FunFam" id="1.20.5.1180:FF:000001">
    <property type="entry name" value="Truncated geminin"/>
    <property type="match status" value="1"/>
</dbReference>
<evidence type="ECO:0000313" key="14">
    <source>
        <dbReference type="Ensembl" id="ENSVKKP00000002816.1"/>
    </source>
</evidence>
<feature type="coiled-coil region" evidence="13">
    <location>
        <begin position="109"/>
        <end position="143"/>
    </location>
</feature>
<dbReference type="AlphaFoldDB" id="A0A8D2IN36"/>
<keyword evidence="15" id="KW-1185">Reference proteome</keyword>
<name>A0A8D2IN36_VARKO</name>
<dbReference type="Proteomes" id="UP000694545">
    <property type="component" value="Unplaced"/>
</dbReference>
<reference evidence="14" key="1">
    <citation type="submission" date="2025-08" db="UniProtKB">
        <authorList>
            <consortium name="Ensembl"/>
        </authorList>
    </citation>
    <scope>IDENTIFICATION</scope>
</reference>
<dbReference type="OMA" id="PCDISPF"/>
<evidence type="ECO:0000256" key="11">
    <source>
        <dbReference type="ARBA" id="ARBA00031136"/>
    </source>
</evidence>
<dbReference type="InterPro" id="IPR022786">
    <property type="entry name" value="Geminin/Multicilin"/>
</dbReference>
<dbReference type="GO" id="GO:0005634">
    <property type="term" value="C:nucleus"/>
    <property type="evidence" value="ECO:0007669"/>
    <property type="project" value="UniProtKB-SubCell"/>
</dbReference>
<dbReference type="Gene3D" id="1.20.5.1180">
    <property type="entry name" value="Geminin coiled-coil domain"/>
    <property type="match status" value="1"/>
</dbReference>
<keyword evidence="6 13" id="KW-0175">Coiled coil</keyword>